<evidence type="ECO:0000313" key="1">
    <source>
        <dbReference type="EMBL" id="MCI79470.1"/>
    </source>
</evidence>
<organism evidence="1 2">
    <name type="scientific">Trifolium medium</name>
    <dbReference type="NCBI Taxonomy" id="97028"/>
    <lineage>
        <taxon>Eukaryota</taxon>
        <taxon>Viridiplantae</taxon>
        <taxon>Streptophyta</taxon>
        <taxon>Embryophyta</taxon>
        <taxon>Tracheophyta</taxon>
        <taxon>Spermatophyta</taxon>
        <taxon>Magnoliopsida</taxon>
        <taxon>eudicotyledons</taxon>
        <taxon>Gunneridae</taxon>
        <taxon>Pentapetalae</taxon>
        <taxon>rosids</taxon>
        <taxon>fabids</taxon>
        <taxon>Fabales</taxon>
        <taxon>Fabaceae</taxon>
        <taxon>Papilionoideae</taxon>
        <taxon>50 kb inversion clade</taxon>
        <taxon>NPAAA clade</taxon>
        <taxon>Hologalegina</taxon>
        <taxon>IRL clade</taxon>
        <taxon>Trifolieae</taxon>
        <taxon>Trifolium</taxon>
    </lineage>
</organism>
<name>A0A392UZA5_9FABA</name>
<feature type="non-terminal residue" evidence="1">
    <location>
        <position position="1"/>
    </location>
</feature>
<evidence type="ECO:0000313" key="2">
    <source>
        <dbReference type="Proteomes" id="UP000265520"/>
    </source>
</evidence>
<dbReference type="AlphaFoldDB" id="A0A392UZA5"/>
<proteinExistence type="predicted"/>
<keyword evidence="2" id="KW-1185">Reference proteome</keyword>
<sequence length="18" mass="1882">SDLAVNGFFVPDSEKLGS</sequence>
<protein>
    <submittedName>
        <fullName evidence="1">Uncharacterized protein</fullName>
    </submittedName>
</protein>
<comment type="caution">
    <text evidence="1">The sequence shown here is derived from an EMBL/GenBank/DDBJ whole genome shotgun (WGS) entry which is preliminary data.</text>
</comment>
<accession>A0A392UZA5</accession>
<dbReference type="EMBL" id="LXQA010974383">
    <property type="protein sequence ID" value="MCI79470.1"/>
    <property type="molecule type" value="Genomic_DNA"/>
</dbReference>
<reference evidence="1 2" key="1">
    <citation type="journal article" date="2018" name="Front. Plant Sci.">
        <title>Red Clover (Trifolium pratense) and Zigzag Clover (T. medium) - A Picture of Genomic Similarities and Differences.</title>
        <authorList>
            <person name="Dluhosova J."/>
            <person name="Istvanek J."/>
            <person name="Nedelnik J."/>
            <person name="Repkova J."/>
        </authorList>
    </citation>
    <scope>NUCLEOTIDE SEQUENCE [LARGE SCALE GENOMIC DNA]</scope>
    <source>
        <strain evidence="2">cv. 10/8</strain>
        <tissue evidence="1">Leaf</tissue>
    </source>
</reference>
<dbReference type="Proteomes" id="UP000265520">
    <property type="component" value="Unassembled WGS sequence"/>
</dbReference>